<evidence type="ECO:0000256" key="1">
    <source>
        <dbReference type="SAM" id="MobiDB-lite"/>
    </source>
</evidence>
<feature type="region of interest" description="Disordered" evidence="1">
    <location>
        <begin position="129"/>
        <end position="179"/>
    </location>
</feature>
<dbReference type="AlphaFoldDB" id="A0A292QA60"/>
<feature type="region of interest" description="Disordered" evidence="1">
    <location>
        <begin position="350"/>
        <end position="402"/>
    </location>
</feature>
<name>A0A292QA60_9PEZI</name>
<proteinExistence type="predicted"/>
<gene>
    <name evidence="2" type="ORF">GSTUAT00000336001</name>
</gene>
<accession>A0A292QA60</accession>
<organism evidence="2 3">
    <name type="scientific">Tuber aestivum</name>
    <name type="common">summer truffle</name>
    <dbReference type="NCBI Taxonomy" id="59557"/>
    <lineage>
        <taxon>Eukaryota</taxon>
        <taxon>Fungi</taxon>
        <taxon>Dikarya</taxon>
        <taxon>Ascomycota</taxon>
        <taxon>Pezizomycotina</taxon>
        <taxon>Pezizomycetes</taxon>
        <taxon>Pezizales</taxon>
        <taxon>Tuberaceae</taxon>
        <taxon>Tuber</taxon>
    </lineage>
</organism>
<feature type="compositionally biased region" description="Low complexity" evidence="1">
    <location>
        <begin position="858"/>
        <end position="877"/>
    </location>
</feature>
<feature type="region of interest" description="Disordered" evidence="1">
    <location>
        <begin position="749"/>
        <end position="768"/>
    </location>
</feature>
<evidence type="ECO:0000313" key="3">
    <source>
        <dbReference type="Proteomes" id="UP001412239"/>
    </source>
</evidence>
<dbReference type="Proteomes" id="UP001412239">
    <property type="component" value="Unassembled WGS sequence"/>
</dbReference>
<feature type="compositionally biased region" description="Polar residues" evidence="1">
    <location>
        <begin position="440"/>
        <end position="458"/>
    </location>
</feature>
<feature type="region of interest" description="Disordered" evidence="1">
    <location>
        <begin position="812"/>
        <end position="881"/>
    </location>
</feature>
<sequence length="961" mass="101737">MTDSAHRSRPRSSSGQRRRSRSPSRCPKLTTSSSYPCIPLLAGRAAASSPATVTSAVAFGSTSATSASPSPIPWLHSAETIEDDSPRTPGSILERPYSGFPWGLHFKEQPQTSPVILDSGVQASAGELTSAKARSPVPPHPPLLYTKSDPTHSAVRTKRSPSRASPKSSLRLELPPPPHMVGDYGLALSRTQQDKRAESEGVYTIAQENHRPRPSLLGIAFPTTPDTSVNSMPVICAGISREAKRAGHIDFRGGIGPNHEVIGAGGATAALLAANPHLAQGGLAPLTPPDDNGIIEWRGEGMSELLVPTIPVCLAKDPACAAVCDNEETKPALPGGTPTGRRIEVLKSLEETERTARMMSGESTGATETGREAMDEREDASADRSEDSSDNESTGHEDIVEEGWLKGAMTSLFDCALSVQMTTEAVRMLSYTLPCPLPTTSIDSATPTPIPSNLSSNPDRLPASAAAAPGVAAAAGQQFSPAITARCHSRAQAGSGSSTPNGLIGADDGITTALHTLTKNIQRRYSNDGTKRVYIHVSHAISPGIPLNRLPSTPPTNGCVGSPGGFIGGGFDISPGGYAGGGGGGGGYFAPTVFNSIVVAPESIPTAPNMSFHRTHTIPPPNPILPPFSLHMTLLERYIPPTSNAEDLSMFSTQSSVILDRLHELSPHGGSLLFIYPTKTGAKHFDKQYLGPVLDPLLRKLMVLYMLREDLLWGIRNMAAIEKMNEFEGLRRKLDSFCTRFSHAINDTTWGKSGSGSQASRLQHDSSYPKTRVRLAHSQKAMIQLNDNSWREWWSQQEQLRIREAVKRHFSSLQPSAEAQTPAPPSASGPHGSHHAKSASMSSPKLGKLPSMAQVAKAVTASSTPSSPTVPSSPQSQYSFGYGAPGDLAREVLDGVRAPAVRPSSRGMSEAVVASALAGPGTFGVGGVVGDYEISSVPGDRRVKERGIEVGVFVLRREVVT</sequence>
<reference evidence="2" key="1">
    <citation type="submission" date="2015-10" db="EMBL/GenBank/DDBJ databases">
        <authorList>
            <person name="Regsiter A."/>
            <person name="william w."/>
        </authorList>
    </citation>
    <scope>NUCLEOTIDE SEQUENCE</scope>
    <source>
        <strain evidence="2">Montdore</strain>
    </source>
</reference>
<protein>
    <submittedName>
        <fullName evidence="2">Uncharacterized protein</fullName>
    </submittedName>
</protein>
<feature type="compositionally biased region" description="Basic and acidic residues" evidence="1">
    <location>
        <begin position="369"/>
        <end position="398"/>
    </location>
</feature>
<feature type="region of interest" description="Disordered" evidence="1">
    <location>
        <begin position="440"/>
        <end position="463"/>
    </location>
</feature>
<evidence type="ECO:0000313" key="2">
    <source>
        <dbReference type="EMBL" id="CUS15633.1"/>
    </source>
</evidence>
<feature type="compositionally biased region" description="Low complexity" evidence="1">
    <location>
        <begin position="162"/>
        <end position="172"/>
    </location>
</feature>
<dbReference type="EMBL" id="LN890945">
    <property type="protein sequence ID" value="CUS15633.1"/>
    <property type="molecule type" value="Genomic_DNA"/>
</dbReference>
<feature type="region of interest" description="Disordered" evidence="1">
    <location>
        <begin position="1"/>
        <end position="35"/>
    </location>
</feature>
<keyword evidence="3" id="KW-1185">Reference proteome</keyword>